<gene>
    <name evidence="1" type="ORF">MRATA1EN22A_LOCUS11737</name>
</gene>
<proteinExistence type="predicted"/>
<evidence type="ECO:0000313" key="2">
    <source>
        <dbReference type="Proteomes" id="UP001162501"/>
    </source>
</evidence>
<name>A0AC59YYJ8_RANTA</name>
<evidence type="ECO:0000313" key="1">
    <source>
        <dbReference type="EMBL" id="CAN0080676.1"/>
    </source>
</evidence>
<reference evidence="1" key="1">
    <citation type="submission" date="2023-05" db="EMBL/GenBank/DDBJ databases">
        <authorList>
            <consortium name="ELIXIR-Norway"/>
        </authorList>
    </citation>
    <scope>NUCLEOTIDE SEQUENCE</scope>
</reference>
<reference evidence="1" key="2">
    <citation type="submission" date="2025-03" db="EMBL/GenBank/DDBJ databases">
        <authorList>
            <consortium name="ELIXIR-Norway"/>
            <consortium name="Elixir Norway"/>
        </authorList>
    </citation>
    <scope>NUCLEOTIDE SEQUENCE</scope>
</reference>
<accession>A0AC59YYJ8</accession>
<dbReference type="EMBL" id="OX596105">
    <property type="protein sequence ID" value="CAN0080676.1"/>
    <property type="molecule type" value="Genomic_DNA"/>
</dbReference>
<sequence length="82" mass="8614">MWLLGNVAVGQTGMQTARLWEDHPHGSHSYGTTQPPRALPTNVGEAGDCNPCISRVRSQRQVCGHGRGGVHSSPLPSSGLGV</sequence>
<organism evidence="1 2">
    <name type="scientific">Rangifer tarandus platyrhynchus</name>
    <name type="common">Svalbard reindeer</name>
    <dbReference type="NCBI Taxonomy" id="3082113"/>
    <lineage>
        <taxon>Eukaryota</taxon>
        <taxon>Metazoa</taxon>
        <taxon>Chordata</taxon>
        <taxon>Craniata</taxon>
        <taxon>Vertebrata</taxon>
        <taxon>Euteleostomi</taxon>
        <taxon>Mammalia</taxon>
        <taxon>Eutheria</taxon>
        <taxon>Laurasiatheria</taxon>
        <taxon>Artiodactyla</taxon>
        <taxon>Ruminantia</taxon>
        <taxon>Pecora</taxon>
        <taxon>Cervidae</taxon>
        <taxon>Odocoileinae</taxon>
        <taxon>Rangifer</taxon>
    </lineage>
</organism>
<dbReference type="Proteomes" id="UP001162501">
    <property type="component" value="Chromosome 21"/>
</dbReference>
<protein>
    <submittedName>
        <fullName evidence="1">Uncharacterized protein</fullName>
    </submittedName>
</protein>